<keyword evidence="4" id="KW-0319">Glycerol metabolism</keyword>
<accession>A0ABT3Q1K1</accession>
<keyword evidence="3" id="KW-0285">Flavoprotein</keyword>
<proteinExistence type="inferred from homology"/>
<evidence type="ECO:0000256" key="3">
    <source>
        <dbReference type="ARBA" id="ARBA00022630"/>
    </source>
</evidence>
<keyword evidence="5" id="KW-0274">FAD</keyword>
<dbReference type="Gene3D" id="3.50.50.60">
    <property type="entry name" value="FAD/NAD(P)-binding domain"/>
    <property type="match status" value="1"/>
</dbReference>
<sequence length="518" mass="57751">MKRTEMVQAVKATDRWDMIIIGGGATGLGVAVDAASRGYKTLLLEKDDFAKGTSSRSTKLVHGGVRYLEQGNISLVFEALKERGLLKKNAPHLVHDQSFLVPFYSRWRGSYYWLGLKIYDLMAGNLGLGSSKYLTLEKTLDRVPTLKKEKLRGGILYFDGQFDDSRLAINLAQTSAEQGGTLINYMKVTGLMKSGGKVYGVQVQDMLNGDEYEIEGETVVNATGVFTDSIRKMDNPEASPIITPSQGIHIVIDKHFLPGDTAIMIPKTSDGRILFALPWYDKVMVGTTDTPVEEIKSEPEALENEIDFILEHTAKYLTDAPTKSDIKSIFAGLRPLVTDPDAEDTAEVSRDHSLLISKSGLMTIAGGKWTTYREMAEDVVDKAIEKGGLSEQECITENLKIHGWKQGDNPDSPLSYYGSDKENVEQLVAEDPELGERLHSQMPYIKAEVVWATRNEMAMTVEDFNARRTRALLLDAEASLEMAPEVARLMAREAGYDDQWIEKQLEDYKKLVEIYQPK</sequence>
<keyword evidence="6" id="KW-0560">Oxidoreductase</keyword>
<keyword evidence="10" id="KW-1185">Reference proteome</keyword>
<evidence type="ECO:0000256" key="5">
    <source>
        <dbReference type="ARBA" id="ARBA00022827"/>
    </source>
</evidence>
<dbReference type="PANTHER" id="PTHR11985:SF35">
    <property type="entry name" value="ANAEROBIC GLYCEROL-3-PHOSPHATE DEHYDROGENASE SUBUNIT A"/>
    <property type="match status" value="1"/>
</dbReference>
<feature type="domain" description="FAD dependent oxidoreductase" evidence="7">
    <location>
        <begin position="17"/>
        <end position="373"/>
    </location>
</feature>
<evidence type="ECO:0000259" key="7">
    <source>
        <dbReference type="Pfam" id="PF01266"/>
    </source>
</evidence>
<evidence type="ECO:0000256" key="1">
    <source>
        <dbReference type="ARBA" id="ARBA00001974"/>
    </source>
</evidence>
<reference evidence="9 10" key="1">
    <citation type="submission" date="2021-11" db="EMBL/GenBank/DDBJ databases">
        <title>Aliifidinibius sp. nov., a new bacterium isolated from saline soil.</title>
        <authorList>
            <person name="Galisteo C."/>
            <person name="De La Haba R."/>
            <person name="Sanchez-Porro C."/>
            <person name="Ventosa A."/>
        </authorList>
    </citation>
    <scope>NUCLEOTIDE SEQUENCE [LARGE SCALE GENOMIC DNA]</scope>
    <source>
        <strain evidence="9 10">KACC 190600</strain>
    </source>
</reference>
<dbReference type="PANTHER" id="PTHR11985">
    <property type="entry name" value="GLYCEROL-3-PHOSPHATE DEHYDROGENASE"/>
    <property type="match status" value="1"/>
</dbReference>
<comment type="caution">
    <text evidence="9">The sequence shown here is derived from an EMBL/GenBank/DDBJ whole genome shotgun (WGS) entry which is preliminary data.</text>
</comment>
<dbReference type="InterPro" id="IPR000447">
    <property type="entry name" value="G3P_DH_FAD-dep"/>
</dbReference>
<comment type="similarity">
    <text evidence="2">Belongs to the FAD-dependent glycerol-3-phosphate dehydrogenase family.</text>
</comment>
<dbReference type="Gene3D" id="3.30.9.10">
    <property type="entry name" value="D-Amino Acid Oxidase, subunit A, domain 2"/>
    <property type="match status" value="1"/>
</dbReference>
<dbReference type="Pfam" id="PF16901">
    <property type="entry name" value="DAO_C"/>
    <property type="match status" value="1"/>
</dbReference>
<name>A0ABT3Q1K1_9BACT</name>
<dbReference type="Gene3D" id="1.10.8.870">
    <property type="entry name" value="Alpha-glycerophosphate oxidase, cap domain"/>
    <property type="match status" value="1"/>
</dbReference>
<evidence type="ECO:0000313" key="9">
    <source>
        <dbReference type="EMBL" id="MCW9713994.1"/>
    </source>
</evidence>
<feature type="domain" description="Alpha-glycerophosphate oxidase C-terminal" evidence="8">
    <location>
        <begin position="414"/>
        <end position="499"/>
    </location>
</feature>
<dbReference type="SUPFAM" id="SSF51905">
    <property type="entry name" value="FAD/NAD(P)-binding domain"/>
    <property type="match status" value="1"/>
</dbReference>
<evidence type="ECO:0000256" key="6">
    <source>
        <dbReference type="ARBA" id="ARBA00023002"/>
    </source>
</evidence>
<evidence type="ECO:0000256" key="4">
    <source>
        <dbReference type="ARBA" id="ARBA00022798"/>
    </source>
</evidence>
<protein>
    <submittedName>
        <fullName evidence="9">FAD-dependent oxidoreductase</fullName>
    </submittedName>
</protein>
<dbReference type="InterPro" id="IPR036188">
    <property type="entry name" value="FAD/NAD-bd_sf"/>
</dbReference>
<dbReference type="InterPro" id="IPR006076">
    <property type="entry name" value="FAD-dep_OxRdtase"/>
</dbReference>
<gene>
    <name evidence="9" type="ORF">LQ318_13870</name>
</gene>
<dbReference type="PRINTS" id="PR01001">
    <property type="entry name" value="FADG3PDH"/>
</dbReference>
<dbReference type="RefSeq" id="WP_265791051.1">
    <property type="nucleotide sequence ID" value="NZ_BAABRS010000004.1"/>
</dbReference>
<dbReference type="PROSITE" id="PS00978">
    <property type="entry name" value="FAD_G3PDH_2"/>
    <property type="match status" value="1"/>
</dbReference>
<evidence type="ECO:0000259" key="8">
    <source>
        <dbReference type="Pfam" id="PF16901"/>
    </source>
</evidence>
<dbReference type="Proteomes" id="UP001207337">
    <property type="component" value="Unassembled WGS sequence"/>
</dbReference>
<organism evidence="9 10">
    <name type="scientific">Fodinibius salicampi</name>
    <dbReference type="NCBI Taxonomy" id="1920655"/>
    <lineage>
        <taxon>Bacteria</taxon>
        <taxon>Pseudomonadati</taxon>
        <taxon>Balneolota</taxon>
        <taxon>Balneolia</taxon>
        <taxon>Balneolales</taxon>
        <taxon>Balneolaceae</taxon>
        <taxon>Fodinibius</taxon>
    </lineage>
</organism>
<dbReference type="InterPro" id="IPR038299">
    <property type="entry name" value="DAO_C_sf"/>
</dbReference>
<dbReference type="EMBL" id="JAJNDC010000004">
    <property type="protein sequence ID" value="MCW9713994.1"/>
    <property type="molecule type" value="Genomic_DNA"/>
</dbReference>
<dbReference type="Pfam" id="PF01266">
    <property type="entry name" value="DAO"/>
    <property type="match status" value="1"/>
</dbReference>
<evidence type="ECO:0000313" key="10">
    <source>
        <dbReference type="Proteomes" id="UP001207337"/>
    </source>
</evidence>
<comment type="cofactor">
    <cofactor evidence="1">
        <name>FAD</name>
        <dbReference type="ChEBI" id="CHEBI:57692"/>
    </cofactor>
</comment>
<dbReference type="InterPro" id="IPR031656">
    <property type="entry name" value="DAO_C"/>
</dbReference>
<evidence type="ECO:0000256" key="2">
    <source>
        <dbReference type="ARBA" id="ARBA00007330"/>
    </source>
</evidence>